<proteinExistence type="predicted"/>
<accession>A0AAV7IC33</accession>
<protein>
    <submittedName>
        <fullName evidence="2">Uncharacterized protein</fullName>
    </submittedName>
</protein>
<evidence type="ECO:0000313" key="3">
    <source>
        <dbReference type="Proteomes" id="UP000826195"/>
    </source>
</evidence>
<gene>
    <name evidence="2" type="ORF">KQX54_015061</name>
</gene>
<organism evidence="2 3">
    <name type="scientific">Cotesia glomerata</name>
    <name type="common">Lepidopteran parasitic wasp</name>
    <name type="synonym">Apanteles glomeratus</name>
    <dbReference type="NCBI Taxonomy" id="32391"/>
    <lineage>
        <taxon>Eukaryota</taxon>
        <taxon>Metazoa</taxon>
        <taxon>Ecdysozoa</taxon>
        <taxon>Arthropoda</taxon>
        <taxon>Hexapoda</taxon>
        <taxon>Insecta</taxon>
        <taxon>Pterygota</taxon>
        <taxon>Neoptera</taxon>
        <taxon>Endopterygota</taxon>
        <taxon>Hymenoptera</taxon>
        <taxon>Apocrita</taxon>
        <taxon>Ichneumonoidea</taxon>
        <taxon>Braconidae</taxon>
        <taxon>Microgastrinae</taxon>
        <taxon>Cotesia</taxon>
    </lineage>
</organism>
<name>A0AAV7IC33_COTGL</name>
<comment type="caution">
    <text evidence="2">The sequence shown here is derived from an EMBL/GenBank/DDBJ whole genome shotgun (WGS) entry which is preliminary data.</text>
</comment>
<evidence type="ECO:0000256" key="1">
    <source>
        <dbReference type="SAM" id="MobiDB-lite"/>
    </source>
</evidence>
<dbReference type="AlphaFoldDB" id="A0AAV7IC33"/>
<sequence length="366" mass="41752">MSHGDSNNSVNNKKTVDTFLNSENNYCIVHNDVTDENSSSSDIFVENDVESENALESEVIVTGEMETTDDSSENENVTLEKVENSDRLQERLREWALNNRASLQFDKIPISATLAQVHARKKKKLDKSLKIKDVNSPIQDQLKNQQAIVTDINYDDILFDRIKAYVDGKFEELYEKLDAFKISTEYVVKNEAKKVKTQVLMKNGENVPKMTKVTAMEPFKNMFPINDKEQFLIFDKNLEKDDEKNKLKNLFRVIMYGESDITVIIRKTLSEIITPTVQLSYSGTGRKVHNIGKENFSATHTYNCLKEVVEEKFGDSDQSKSLRVKLGSFLANAGDRDGGRRQRAINSDNNIQNNNNNNNKNNNNSQ</sequence>
<evidence type="ECO:0000313" key="2">
    <source>
        <dbReference type="EMBL" id="KAH0549840.1"/>
    </source>
</evidence>
<feature type="compositionally biased region" description="Low complexity" evidence="1">
    <location>
        <begin position="346"/>
        <end position="366"/>
    </location>
</feature>
<feature type="region of interest" description="Disordered" evidence="1">
    <location>
        <begin position="333"/>
        <end position="366"/>
    </location>
</feature>
<reference evidence="2 3" key="1">
    <citation type="journal article" date="2021" name="J. Hered.">
        <title>A chromosome-level genome assembly of the parasitoid wasp, Cotesia glomerata (Hymenoptera: Braconidae).</title>
        <authorList>
            <person name="Pinto B.J."/>
            <person name="Weis J.J."/>
            <person name="Gamble T."/>
            <person name="Ode P.J."/>
            <person name="Paul R."/>
            <person name="Zaspel J.M."/>
        </authorList>
    </citation>
    <scope>NUCLEOTIDE SEQUENCE [LARGE SCALE GENOMIC DNA]</scope>
    <source>
        <strain evidence="2">CgM1</strain>
    </source>
</reference>
<dbReference type="EMBL" id="JAHXZJ010001864">
    <property type="protein sequence ID" value="KAH0549840.1"/>
    <property type="molecule type" value="Genomic_DNA"/>
</dbReference>
<keyword evidence="3" id="KW-1185">Reference proteome</keyword>
<dbReference type="Proteomes" id="UP000826195">
    <property type="component" value="Unassembled WGS sequence"/>
</dbReference>